<dbReference type="PANTHER" id="PTHR38695:SF1">
    <property type="entry name" value="AMINO ACID PERMEASE_ SLC12A DOMAIN-CONTAINING PROTEIN"/>
    <property type="match status" value="1"/>
</dbReference>
<dbReference type="Pfam" id="PF17648">
    <property type="entry name" value="Luciferase"/>
    <property type="match status" value="1"/>
</dbReference>
<gene>
    <name evidence="3" type="ORF">BO71DRAFT_397520</name>
</gene>
<dbReference type="EMBL" id="KZ825844">
    <property type="protein sequence ID" value="PYH96012.1"/>
    <property type="molecule type" value="Genomic_DNA"/>
</dbReference>
<dbReference type="OrthoDB" id="5358398at2759"/>
<feature type="domain" description="Luciferase" evidence="2">
    <location>
        <begin position="186"/>
        <end position="264"/>
    </location>
</feature>
<name>A0A319EWN1_9EURO</name>
<organism evidence="3 4">
    <name type="scientific">Aspergillus ellipticus CBS 707.79</name>
    <dbReference type="NCBI Taxonomy" id="1448320"/>
    <lineage>
        <taxon>Eukaryota</taxon>
        <taxon>Fungi</taxon>
        <taxon>Dikarya</taxon>
        <taxon>Ascomycota</taxon>
        <taxon>Pezizomycotina</taxon>
        <taxon>Eurotiomycetes</taxon>
        <taxon>Eurotiomycetidae</taxon>
        <taxon>Eurotiales</taxon>
        <taxon>Aspergillaceae</taxon>
        <taxon>Aspergillus</taxon>
        <taxon>Aspergillus subgen. Circumdati</taxon>
    </lineage>
</organism>
<evidence type="ECO:0000313" key="4">
    <source>
        <dbReference type="Proteomes" id="UP000247810"/>
    </source>
</evidence>
<feature type="transmembrane region" description="Helical" evidence="1">
    <location>
        <begin position="25"/>
        <end position="45"/>
    </location>
</feature>
<proteinExistence type="predicted"/>
<protein>
    <recommendedName>
        <fullName evidence="2">Luciferase domain-containing protein</fullName>
    </recommendedName>
</protein>
<dbReference type="Proteomes" id="UP000247810">
    <property type="component" value="Unassembled WGS sequence"/>
</dbReference>
<dbReference type="InterPro" id="IPR040841">
    <property type="entry name" value="Luciferase_dom"/>
</dbReference>
<accession>A0A319EWN1</accession>
<evidence type="ECO:0000313" key="3">
    <source>
        <dbReference type="EMBL" id="PYH96012.1"/>
    </source>
</evidence>
<dbReference type="AlphaFoldDB" id="A0A319EWN1"/>
<keyword evidence="1" id="KW-0472">Membrane</keyword>
<dbReference type="STRING" id="1448320.A0A319EWN1"/>
<dbReference type="PANTHER" id="PTHR38695">
    <property type="entry name" value="AMINO ACID PERMEASE_ SLC12A DOMAIN-CONTAINING PROTEIN"/>
    <property type="match status" value="1"/>
</dbReference>
<keyword evidence="1" id="KW-1133">Transmembrane helix</keyword>
<keyword evidence="4" id="KW-1185">Reference proteome</keyword>
<keyword evidence="1" id="KW-0812">Transmembrane</keyword>
<sequence length="275" mass="31178">MLSWPRSLQFPTQWPWSWPSNLQPTLTLTTLTLTTAIAIILPRAYRNYKIYMSYGPGGTPYNIVGWFIVAAILTPTGSYDLTSASVYEKKIENGESESYLSEATLRLLSEKTRERPTVGPHIAPQRQLDELPEEEVKKLLDDEYFVVAKNNSHLVRLDNSPVEKHPNAMLLAEGVARNEPARRMHDECAHLHRSRDYSLHVVLAPADCKKIFDAGWGQRHGWSGLKAPHIWSRGKILALPSEFVFIYAPRTEEEVALVIGILKAGLRYMTGQEVR</sequence>
<evidence type="ECO:0000256" key="1">
    <source>
        <dbReference type="SAM" id="Phobius"/>
    </source>
</evidence>
<dbReference type="VEuPathDB" id="FungiDB:BO71DRAFT_397520"/>
<evidence type="ECO:0000259" key="2">
    <source>
        <dbReference type="Pfam" id="PF17648"/>
    </source>
</evidence>
<reference evidence="3 4" key="1">
    <citation type="submission" date="2018-02" db="EMBL/GenBank/DDBJ databases">
        <title>The genomes of Aspergillus section Nigri reveals drivers in fungal speciation.</title>
        <authorList>
            <consortium name="DOE Joint Genome Institute"/>
            <person name="Vesth T.C."/>
            <person name="Nybo J."/>
            <person name="Theobald S."/>
            <person name="Brandl J."/>
            <person name="Frisvad J.C."/>
            <person name="Nielsen K.F."/>
            <person name="Lyhne E.K."/>
            <person name="Kogle M.E."/>
            <person name="Kuo A."/>
            <person name="Riley R."/>
            <person name="Clum A."/>
            <person name="Nolan M."/>
            <person name="Lipzen A."/>
            <person name="Salamov A."/>
            <person name="Henrissat B."/>
            <person name="Wiebenga A."/>
            <person name="De vries R.P."/>
            <person name="Grigoriev I.V."/>
            <person name="Mortensen U.H."/>
            <person name="Andersen M.R."/>
            <person name="Baker S.E."/>
        </authorList>
    </citation>
    <scope>NUCLEOTIDE SEQUENCE [LARGE SCALE GENOMIC DNA]</scope>
    <source>
        <strain evidence="3 4">CBS 707.79</strain>
    </source>
</reference>
<dbReference type="InterPro" id="IPR048273">
    <property type="entry name" value="Luciferase"/>
</dbReference>